<dbReference type="SUPFAM" id="SSF56300">
    <property type="entry name" value="Metallo-dependent phosphatases"/>
    <property type="match status" value="1"/>
</dbReference>
<protein>
    <submittedName>
        <fullName evidence="5">Phosphoesterase</fullName>
    </submittedName>
</protein>
<keyword evidence="2" id="KW-0378">Hydrolase</keyword>
<dbReference type="PANTHER" id="PTHR31302">
    <property type="entry name" value="TRANSMEMBRANE PROTEIN WITH METALLOPHOSPHOESTERASE DOMAIN-RELATED"/>
    <property type="match status" value="1"/>
</dbReference>
<evidence type="ECO:0000259" key="4">
    <source>
        <dbReference type="Pfam" id="PF00149"/>
    </source>
</evidence>
<dbReference type="InterPro" id="IPR051158">
    <property type="entry name" value="Metallophosphoesterase_sf"/>
</dbReference>
<dbReference type="InterPro" id="IPR029052">
    <property type="entry name" value="Metallo-depent_PP-like"/>
</dbReference>
<keyword evidence="3" id="KW-0812">Transmembrane</keyword>
<dbReference type="GO" id="GO:0009245">
    <property type="term" value="P:lipid A biosynthetic process"/>
    <property type="evidence" value="ECO:0007669"/>
    <property type="project" value="TreeGrafter"/>
</dbReference>
<sequence>MRTAGGVPPAPSPSLRRPTRRAVLAGAASGALALVAGGGWLLWDNRRIVSTRYAVHSERVPASFDGYRIVQVSDLHSARFGEGNRRLLTAVREERPDLVALTGDLVDRTDTDPGIALETASALTELAPVAYVTGNHEAESALLGELMEGLEESGVMILRDASRALARGAERIRLLGLEDPFFPRPEEAVGRGLDEGARTRQRLAGILAMTPEGADAWGKDPFTVLLAHRPEQLPIYAETRIDLALVGHAHGGQVRLPGVGGLFAPEQGLLPALTAGVVHRGRTDLVISRGLGNSVAPVRVNDPPEIVTISLHRG</sequence>
<evidence type="ECO:0000256" key="2">
    <source>
        <dbReference type="ARBA" id="ARBA00022801"/>
    </source>
</evidence>
<dbReference type="InterPro" id="IPR004843">
    <property type="entry name" value="Calcineurin-like_PHP"/>
</dbReference>
<keyword evidence="1" id="KW-0479">Metal-binding</keyword>
<reference evidence="5 6" key="1">
    <citation type="submission" date="2018-05" db="EMBL/GenBank/DDBJ databases">
        <title>Brachybacterium sp. M1HQ-2T, whole genome shotgun sequence.</title>
        <authorList>
            <person name="Tuo L."/>
        </authorList>
    </citation>
    <scope>NUCLEOTIDE SEQUENCE [LARGE SCALE GENOMIC DNA]</scope>
    <source>
        <strain evidence="5 6">M1HQ-2</strain>
    </source>
</reference>
<dbReference type="GO" id="GO:0016020">
    <property type="term" value="C:membrane"/>
    <property type="evidence" value="ECO:0007669"/>
    <property type="project" value="GOC"/>
</dbReference>
<dbReference type="EMBL" id="QFKX01000004">
    <property type="protein sequence ID" value="PWH05841.1"/>
    <property type="molecule type" value="Genomic_DNA"/>
</dbReference>
<organism evidence="5 6">
    <name type="scientific">Brachybacterium endophyticum</name>
    <dbReference type="NCBI Taxonomy" id="2182385"/>
    <lineage>
        <taxon>Bacteria</taxon>
        <taxon>Bacillati</taxon>
        <taxon>Actinomycetota</taxon>
        <taxon>Actinomycetes</taxon>
        <taxon>Micrococcales</taxon>
        <taxon>Dermabacteraceae</taxon>
        <taxon>Brachybacterium</taxon>
    </lineage>
</organism>
<keyword evidence="3" id="KW-1133">Transmembrane helix</keyword>
<dbReference type="GO" id="GO:0008758">
    <property type="term" value="F:UDP-2,3-diacylglucosamine hydrolase activity"/>
    <property type="evidence" value="ECO:0007669"/>
    <property type="project" value="TreeGrafter"/>
</dbReference>
<evidence type="ECO:0000256" key="1">
    <source>
        <dbReference type="ARBA" id="ARBA00022723"/>
    </source>
</evidence>
<evidence type="ECO:0000256" key="3">
    <source>
        <dbReference type="SAM" id="Phobius"/>
    </source>
</evidence>
<dbReference type="PANTHER" id="PTHR31302:SF31">
    <property type="entry name" value="PHOSPHODIESTERASE YAEI"/>
    <property type="match status" value="1"/>
</dbReference>
<dbReference type="GO" id="GO:0046872">
    <property type="term" value="F:metal ion binding"/>
    <property type="evidence" value="ECO:0007669"/>
    <property type="project" value="UniProtKB-KW"/>
</dbReference>
<dbReference type="AlphaFoldDB" id="A0A2U2RJ22"/>
<dbReference type="Pfam" id="PF00149">
    <property type="entry name" value="Metallophos"/>
    <property type="match status" value="1"/>
</dbReference>
<name>A0A2U2RJ22_9MICO</name>
<comment type="caution">
    <text evidence="5">The sequence shown here is derived from an EMBL/GenBank/DDBJ whole genome shotgun (WGS) entry which is preliminary data.</text>
</comment>
<keyword evidence="3" id="KW-0472">Membrane</keyword>
<dbReference type="RefSeq" id="WP_109276197.1">
    <property type="nucleotide sequence ID" value="NZ_QFKX01000004.1"/>
</dbReference>
<dbReference type="Gene3D" id="3.60.21.10">
    <property type="match status" value="1"/>
</dbReference>
<accession>A0A2U2RJ22</accession>
<dbReference type="Proteomes" id="UP000245590">
    <property type="component" value="Unassembled WGS sequence"/>
</dbReference>
<evidence type="ECO:0000313" key="5">
    <source>
        <dbReference type="EMBL" id="PWH05841.1"/>
    </source>
</evidence>
<gene>
    <name evidence="5" type="ORF">DEO23_11645</name>
</gene>
<evidence type="ECO:0000313" key="6">
    <source>
        <dbReference type="Proteomes" id="UP000245590"/>
    </source>
</evidence>
<feature type="transmembrane region" description="Helical" evidence="3">
    <location>
        <begin position="22"/>
        <end position="43"/>
    </location>
</feature>
<dbReference type="OrthoDB" id="9780884at2"/>
<keyword evidence="6" id="KW-1185">Reference proteome</keyword>
<proteinExistence type="predicted"/>
<feature type="domain" description="Calcineurin-like phosphoesterase" evidence="4">
    <location>
        <begin position="68"/>
        <end position="251"/>
    </location>
</feature>